<dbReference type="Proteomes" id="UP000034022">
    <property type="component" value="Unassembled WGS sequence"/>
</dbReference>
<dbReference type="EMBL" id="LBUU01000015">
    <property type="protein sequence ID" value="KKQ69380.1"/>
    <property type="molecule type" value="Genomic_DNA"/>
</dbReference>
<proteinExistence type="predicted"/>
<sequence length="110" mass="12990">MLKSGLNFRYTETLSEILFFSLIIYCFYKEDTCLFLLSILQKGGTMKLFIAWLLSFPLTPIEIVLDWGCDFSAKTLKEARRYNYEVRKAHITRDWTWLNEKYGTPLPSSE</sequence>
<comment type="caution">
    <text evidence="1">The sequence shown here is derived from an EMBL/GenBank/DDBJ whole genome shotgun (WGS) entry which is preliminary data.</text>
</comment>
<accession>A0A0G0K1N3</accession>
<dbReference type="AlphaFoldDB" id="A0A0G0K1N3"/>
<evidence type="ECO:0000313" key="2">
    <source>
        <dbReference type="Proteomes" id="UP000034022"/>
    </source>
</evidence>
<evidence type="ECO:0000313" key="1">
    <source>
        <dbReference type="EMBL" id="KKQ69380.1"/>
    </source>
</evidence>
<gene>
    <name evidence="1" type="ORF">US91_C0015G0018</name>
</gene>
<name>A0A0G0K1N3_9BACT</name>
<organism evidence="1 2">
    <name type="scientific">Candidatus Falkowbacteria bacterium GW2011_GWE1_38_31</name>
    <dbReference type="NCBI Taxonomy" id="1618638"/>
    <lineage>
        <taxon>Bacteria</taxon>
        <taxon>Candidatus Falkowiibacteriota</taxon>
    </lineage>
</organism>
<reference evidence="1 2" key="1">
    <citation type="journal article" date="2015" name="Nature">
        <title>rRNA introns, odd ribosomes, and small enigmatic genomes across a large radiation of phyla.</title>
        <authorList>
            <person name="Brown C.T."/>
            <person name="Hug L.A."/>
            <person name="Thomas B.C."/>
            <person name="Sharon I."/>
            <person name="Castelle C.J."/>
            <person name="Singh A."/>
            <person name="Wilkins M.J."/>
            <person name="Williams K.H."/>
            <person name="Banfield J.F."/>
        </authorList>
    </citation>
    <scope>NUCLEOTIDE SEQUENCE [LARGE SCALE GENOMIC DNA]</scope>
</reference>
<protein>
    <submittedName>
        <fullName evidence="1">Uncharacterized protein</fullName>
    </submittedName>
</protein>